<accession>A0A176VRF4</accession>
<organism evidence="1 2">
    <name type="scientific">Marchantia polymorpha subsp. ruderalis</name>
    <dbReference type="NCBI Taxonomy" id="1480154"/>
    <lineage>
        <taxon>Eukaryota</taxon>
        <taxon>Viridiplantae</taxon>
        <taxon>Streptophyta</taxon>
        <taxon>Embryophyta</taxon>
        <taxon>Marchantiophyta</taxon>
        <taxon>Marchantiopsida</taxon>
        <taxon>Marchantiidae</taxon>
        <taxon>Marchantiales</taxon>
        <taxon>Marchantiaceae</taxon>
        <taxon>Marchantia</taxon>
    </lineage>
</organism>
<name>A0A176VRF4_MARPO</name>
<comment type="caution">
    <text evidence="1">The sequence shown here is derived from an EMBL/GenBank/DDBJ whole genome shotgun (WGS) entry which is preliminary data.</text>
</comment>
<evidence type="ECO:0000313" key="2">
    <source>
        <dbReference type="Proteomes" id="UP000077202"/>
    </source>
</evidence>
<dbReference type="EMBL" id="LVLJ01003179">
    <property type="protein sequence ID" value="OAE22446.1"/>
    <property type="molecule type" value="Genomic_DNA"/>
</dbReference>
<evidence type="ECO:0000313" key="1">
    <source>
        <dbReference type="EMBL" id="OAE22446.1"/>
    </source>
</evidence>
<dbReference type="AlphaFoldDB" id="A0A176VRF4"/>
<sequence length="204" mass="22982">MRKNWGLARQMIVRNLKRRALQKSRTDVCSRSRTITSIEPPRGALQSDGPGTPSMRWVRGEKLDWIGFVPFELFFAYSLAGIRWKGEARRGKKSQLPFWREREDRSSPHDPMIRGGSNITTHYSVHHSSSSPDADLLSICFAAFISFTVYTAPFLRPSLIPDPNLFSSFRLPHSSQCANSMLIPIPSAVYPTIPPTYAAVSLTT</sequence>
<proteinExistence type="predicted"/>
<protein>
    <submittedName>
        <fullName evidence="1">Uncharacterized protein</fullName>
    </submittedName>
</protein>
<reference evidence="1" key="1">
    <citation type="submission" date="2016-03" db="EMBL/GenBank/DDBJ databases">
        <title>Mechanisms controlling the formation of the plant cell surface in tip-growing cells are functionally conserved among land plants.</title>
        <authorList>
            <person name="Honkanen S."/>
            <person name="Jones V.A."/>
            <person name="Morieri G."/>
            <person name="Champion C."/>
            <person name="Hetherington A.J."/>
            <person name="Kelly S."/>
            <person name="Saint-Marcoux D."/>
            <person name="Proust H."/>
            <person name="Prescott H."/>
            <person name="Dolan L."/>
        </authorList>
    </citation>
    <scope>NUCLEOTIDE SEQUENCE [LARGE SCALE GENOMIC DNA]</scope>
    <source>
        <tissue evidence="1">Whole gametophyte</tissue>
    </source>
</reference>
<dbReference type="Proteomes" id="UP000077202">
    <property type="component" value="Unassembled WGS sequence"/>
</dbReference>
<keyword evidence="2" id="KW-1185">Reference proteome</keyword>
<gene>
    <name evidence="1" type="ORF">AXG93_3348s1030</name>
</gene>